<dbReference type="AlphaFoldDB" id="A0A2K9NEG5"/>
<keyword evidence="2" id="KW-0479">Metal-binding</keyword>
<evidence type="ECO:0000256" key="3">
    <source>
        <dbReference type="ARBA" id="ARBA00022801"/>
    </source>
</evidence>
<evidence type="ECO:0000313" key="6">
    <source>
        <dbReference type="EMBL" id="AUN30575.1"/>
    </source>
</evidence>
<dbReference type="SUPFAM" id="SSF53187">
    <property type="entry name" value="Zn-dependent exopeptidases"/>
    <property type="match status" value="1"/>
</dbReference>
<dbReference type="Pfam" id="PF24827">
    <property type="entry name" value="AstE_AspA_cat"/>
    <property type="match status" value="1"/>
</dbReference>
<dbReference type="Proteomes" id="UP000234752">
    <property type="component" value="Chromosome eg_1"/>
</dbReference>
<dbReference type="Gene3D" id="3.40.630.10">
    <property type="entry name" value="Zn peptidases"/>
    <property type="match status" value="1"/>
</dbReference>
<dbReference type="GO" id="GO:0046872">
    <property type="term" value="F:metal ion binding"/>
    <property type="evidence" value="ECO:0007669"/>
    <property type="project" value="UniProtKB-KW"/>
</dbReference>
<comment type="cofactor">
    <cofactor evidence="1">
        <name>Zn(2+)</name>
        <dbReference type="ChEBI" id="CHEBI:29105"/>
    </cofactor>
</comment>
<keyword evidence="3" id="KW-0378">Hydrolase</keyword>
<sequence length="392" mass="41430">MALDKGGQAGSKITPMTHQTDIITLPHGRPGTTRRLTIHRFGSCSGPKAYIQAGLHAGELPGMVVARHLLDHLIRLNAEGRIKGQVVLVPMANPIGLDQVLLGGHVGRFDLASGVNFNRSFADLGDTVADALRPGDLGPDADANRRLLQRALAKAAASLQPRTEADALRKLLLSHAVDADYVLDLHCDSEAVMHLYTTPACWPLGVADLAARLDARAVFLADRSGGEPFDEVCSTPWDRLRAHYGRPDTPIPVGCSAVTVELRGEADVDDGLAAADAAALIDHLCWRGIIDAPAPAMPDLSDLATPLAGVDRVRAPVGGIALYHVSLGDRVQAGDHVATVLDPASGERHPCRATSDGLVWSRTQCRYAGPNDILLCIAGRQVLVTSGPLLTA</sequence>
<dbReference type="GO" id="GO:0016788">
    <property type="term" value="F:hydrolase activity, acting on ester bonds"/>
    <property type="evidence" value="ECO:0007669"/>
    <property type="project" value="InterPro"/>
</dbReference>
<gene>
    <name evidence="6" type="ORF">C0V82_10250</name>
</gene>
<evidence type="ECO:0000313" key="7">
    <source>
        <dbReference type="Proteomes" id="UP000234752"/>
    </source>
</evidence>
<protein>
    <recommendedName>
        <fullName evidence="5">Succinylglutamate desuccinylase/Aspartoacylase catalytic domain-containing protein</fullName>
    </recommendedName>
</protein>
<organism evidence="6 7">
    <name type="scientific">Niveispirillum cyanobacteriorum</name>
    <dbReference type="NCBI Taxonomy" id="1612173"/>
    <lineage>
        <taxon>Bacteria</taxon>
        <taxon>Pseudomonadati</taxon>
        <taxon>Pseudomonadota</taxon>
        <taxon>Alphaproteobacteria</taxon>
        <taxon>Rhodospirillales</taxon>
        <taxon>Azospirillaceae</taxon>
        <taxon>Niveispirillum</taxon>
    </lineage>
</organism>
<reference evidence="6 7" key="1">
    <citation type="submission" date="2017-12" db="EMBL/GenBank/DDBJ databases">
        <title>Genomes of bacteria within cyanobacterial aggregates.</title>
        <authorList>
            <person name="Cai H."/>
        </authorList>
    </citation>
    <scope>NUCLEOTIDE SEQUENCE [LARGE SCALE GENOMIC DNA]</scope>
    <source>
        <strain evidence="6 7">TH16</strain>
    </source>
</reference>
<feature type="domain" description="Succinylglutamate desuccinylase/Aspartoacylase catalytic" evidence="5">
    <location>
        <begin position="46"/>
        <end position="225"/>
    </location>
</feature>
<keyword evidence="7" id="KW-1185">Reference proteome</keyword>
<dbReference type="CDD" id="cd06250">
    <property type="entry name" value="M14_PaAOTO_like"/>
    <property type="match status" value="1"/>
</dbReference>
<dbReference type="KEGG" id="ncb:C0V82_10250"/>
<accession>A0A2K9NEG5</accession>
<evidence type="ECO:0000256" key="1">
    <source>
        <dbReference type="ARBA" id="ARBA00001947"/>
    </source>
</evidence>
<keyword evidence="4" id="KW-0862">Zinc</keyword>
<proteinExistence type="predicted"/>
<dbReference type="EMBL" id="CP025611">
    <property type="protein sequence ID" value="AUN30575.1"/>
    <property type="molecule type" value="Genomic_DNA"/>
</dbReference>
<evidence type="ECO:0000256" key="2">
    <source>
        <dbReference type="ARBA" id="ARBA00022723"/>
    </source>
</evidence>
<name>A0A2K9NEG5_9PROT</name>
<evidence type="ECO:0000259" key="5">
    <source>
        <dbReference type="Pfam" id="PF24827"/>
    </source>
</evidence>
<dbReference type="PANTHER" id="PTHR37326:SF1">
    <property type="entry name" value="BLL3975 PROTEIN"/>
    <property type="match status" value="1"/>
</dbReference>
<dbReference type="InterPro" id="IPR053138">
    <property type="entry name" value="N-alpha-Ac-DABA_deacetylase"/>
</dbReference>
<dbReference type="InterPro" id="IPR055438">
    <property type="entry name" value="AstE_AspA_cat"/>
</dbReference>
<dbReference type="PANTHER" id="PTHR37326">
    <property type="entry name" value="BLL3975 PROTEIN"/>
    <property type="match status" value="1"/>
</dbReference>
<evidence type="ECO:0000256" key="4">
    <source>
        <dbReference type="ARBA" id="ARBA00022833"/>
    </source>
</evidence>